<reference evidence="2" key="1">
    <citation type="submission" date="2018-06" db="EMBL/GenBank/DDBJ databases">
        <authorList>
            <person name="Zhirakovskaya E."/>
        </authorList>
    </citation>
    <scope>NUCLEOTIDE SEQUENCE</scope>
</reference>
<dbReference type="InterPro" id="IPR011740">
    <property type="entry name" value="DUF2460"/>
</dbReference>
<organism evidence="2">
    <name type="scientific">hydrothermal vent metagenome</name>
    <dbReference type="NCBI Taxonomy" id="652676"/>
    <lineage>
        <taxon>unclassified sequences</taxon>
        <taxon>metagenomes</taxon>
        <taxon>ecological metagenomes</taxon>
    </lineage>
</organism>
<dbReference type="NCBIfam" id="TIGR02217">
    <property type="entry name" value="chp_TIGR02217"/>
    <property type="match status" value="1"/>
</dbReference>
<evidence type="ECO:0000313" key="2">
    <source>
        <dbReference type="EMBL" id="VAV99782.1"/>
    </source>
</evidence>
<dbReference type="Pfam" id="PF09343">
    <property type="entry name" value="DUF2460"/>
    <property type="match status" value="1"/>
</dbReference>
<gene>
    <name evidence="2" type="ORF">MNBD_ALPHA06-744</name>
</gene>
<dbReference type="EMBL" id="UOEE01000280">
    <property type="protein sequence ID" value="VAV99782.1"/>
    <property type="molecule type" value="Genomic_DNA"/>
</dbReference>
<accession>A0A3B0S7A6</accession>
<feature type="domain" description="DUF2460" evidence="1">
    <location>
        <begin position="5"/>
        <end position="212"/>
    </location>
</feature>
<name>A0A3B0S7A6_9ZZZZ</name>
<evidence type="ECO:0000259" key="1">
    <source>
        <dbReference type="Pfam" id="PF09343"/>
    </source>
</evidence>
<protein>
    <submittedName>
        <fullName evidence="2">Gene Transfer Agent (GTA) ORFG12</fullName>
    </submittedName>
</protein>
<dbReference type="AlphaFoldDB" id="A0A3B0S7A6"/>
<proteinExistence type="predicted"/>
<sequence length="212" mass="23090">MSAFHEVRFPVSVSFRSSGGPVRRTEIVTLESGFEERNSPWQHARRSYDAGIGVRSLADIEKVLHFFEARNGQLHGFRWKDFTDFRSAATSNDISSLDQVLGTGDGVAAVFQLQKTYETGTYSYTRPIAKPVTGSVVVAVAGAEQIEGTDFLLDETTGELTFLAASLPGQGQSVTAGFMFDVPVRFDTEQLAITLETFASGAIVSIPVVEIR</sequence>